<comment type="subcellular location">
    <subcellularLocation>
        <location evidence="1">Membrane</location>
        <topology evidence="1">Multi-pass membrane protein</topology>
    </subcellularLocation>
</comment>
<evidence type="ECO:0000256" key="1">
    <source>
        <dbReference type="ARBA" id="ARBA00004141"/>
    </source>
</evidence>
<accession>A0AAU7Q3T5</accession>
<feature type="domain" description="RDD" evidence="6">
    <location>
        <begin position="11"/>
        <end position="121"/>
    </location>
</feature>
<evidence type="ECO:0000313" key="7">
    <source>
        <dbReference type="EMBL" id="XBS67600.1"/>
    </source>
</evidence>
<evidence type="ECO:0000256" key="3">
    <source>
        <dbReference type="ARBA" id="ARBA00022989"/>
    </source>
</evidence>
<gene>
    <name evidence="7" type="ORF">ABLO99_02895</name>
</gene>
<dbReference type="AlphaFoldDB" id="A0AAU7Q3T5"/>
<feature type="transmembrane region" description="Helical" evidence="5">
    <location>
        <begin position="61"/>
        <end position="80"/>
    </location>
</feature>
<evidence type="ECO:0000256" key="5">
    <source>
        <dbReference type="SAM" id="Phobius"/>
    </source>
</evidence>
<dbReference type="Pfam" id="PF06271">
    <property type="entry name" value="RDD"/>
    <property type="match status" value="1"/>
</dbReference>
<evidence type="ECO:0000256" key="2">
    <source>
        <dbReference type="ARBA" id="ARBA00022692"/>
    </source>
</evidence>
<protein>
    <submittedName>
        <fullName evidence="7">RDD family protein</fullName>
    </submittedName>
</protein>
<name>A0AAU7Q3T5_9RICK</name>
<keyword evidence="3 5" id="KW-1133">Transmembrane helix</keyword>
<evidence type="ECO:0000259" key="6">
    <source>
        <dbReference type="Pfam" id="PF06271"/>
    </source>
</evidence>
<proteinExistence type="predicted"/>
<feature type="transmembrane region" description="Helical" evidence="5">
    <location>
        <begin position="21"/>
        <end position="41"/>
    </location>
</feature>
<dbReference type="InterPro" id="IPR010432">
    <property type="entry name" value="RDD"/>
</dbReference>
<keyword evidence="2 5" id="KW-0812">Transmembrane</keyword>
<dbReference type="GO" id="GO:0016020">
    <property type="term" value="C:membrane"/>
    <property type="evidence" value="ECO:0007669"/>
    <property type="project" value="UniProtKB-SubCell"/>
</dbReference>
<evidence type="ECO:0000256" key="4">
    <source>
        <dbReference type="ARBA" id="ARBA00023136"/>
    </source>
</evidence>
<keyword evidence="4 5" id="KW-0472">Membrane</keyword>
<dbReference type="EMBL" id="CP157942">
    <property type="protein sequence ID" value="XBS67600.1"/>
    <property type="molecule type" value="Genomic_DNA"/>
</dbReference>
<dbReference type="RefSeq" id="WP_349968199.1">
    <property type="nucleotide sequence ID" value="NZ_CP157942.1"/>
</dbReference>
<organism evidence="7">
    <name type="scientific">Wolbachia endosymbiont of Armadillidium arcangelii</name>
    <dbReference type="NCBI Taxonomy" id="3158571"/>
    <lineage>
        <taxon>Bacteria</taxon>
        <taxon>Pseudomonadati</taxon>
        <taxon>Pseudomonadota</taxon>
        <taxon>Alphaproteobacteria</taxon>
        <taxon>Rickettsiales</taxon>
        <taxon>Anaplasmataceae</taxon>
        <taxon>Wolbachieae</taxon>
        <taxon>Wolbachia</taxon>
    </lineage>
</organism>
<reference evidence="7" key="1">
    <citation type="submission" date="2024-06" db="EMBL/GenBank/DDBJ databases">
        <authorList>
            <person name="Dussert Y."/>
            <person name="Peccoud J."/>
            <person name="Pigeault R."/>
        </authorList>
    </citation>
    <scope>NUCLEOTIDE SEQUENCE</scope>
    <source>
        <strain evidence="7">WArc</strain>
    </source>
</reference>
<sequence>MNTETSVKVNYVGFTRRTVAAILDQIIFLFPLLIVMLISLGKDDFLRAFKQPETVTLLEEFFVTVIILVPFTVLQILMITRLGGTPGKLLCGICIKDANTFKNVTLMQATIRCIFQEGIWIIRDFLFYLLPDYVSTCFLLY</sequence>